<dbReference type="EMBL" id="JAHRIQ010035436">
    <property type="protein sequence ID" value="MEQ2232293.1"/>
    <property type="molecule type" value="Genomic_DNA"/>
</dbReference>
<protein>
    <submittedName>
        <fullName evidence="1">Uncharacterized protein</fullName>
    </submittedName>
</protein>
<accession>A0ABV0THC7</accession>
<keyword evidence="2" id="KW-1185">Reference proteome</keyword>
<proteinExistence type="predicted"/>
<reference evidence="1 2" key="1">
    <citation type="submission" date="2021-06" db="EMBL/GenBank/DDBJ databases">
        <authorList>
            <person name="Palmer J.M."/>
        </authorList>
    </citation>
    <scope>NUCLEOTIDE SEQUENCE [LARGE SCALE GENOMIC DNA]</scope>
    <source>
        <strain evidence="2">if_2019</strain>
        <tissue evidence="1">Muscle</tissue>
    </source>
</reference>
<comment type="caution">
    <text evidence="1">The sequence shown here is derived from an EMBL/GenBank/DDBJ whole genome shotgun (WGS) entry which is preliminary data.</text>
</comment>
<dbReference type="Proteomes" id="UP001482620">
    <property type="component" value="Unassembled WGS sequence"/>
</dbReference>
<evidence type="ECO:0000313" key="1">
    <source>
        <dbReference type="EMBL" id="MEQ2232293.1"/>
    </source>
</evidence>
<organism evidence="1 2">
    <name type="scientific">Ilyodon furcidens</name>
    <name type="common">goldbreast splitfin</name>
    <dbReference type="NCBI Taxonomy" id="33524"/>
    <lineage>
        <taxon>Eukaryota</taxon>
        <taxon>Metazoa</taxon>
        <taxon>Chordata</taxon>
        <taxon>Craniata</taxon>
        <taxon>Vertebrata</taxon>
        <taxon>Euteleostomi</taxon>
        <taxon>Actinopterygii</taxon>
        <taxon>Neopterygii</taxon>
        <taxon>Teleostei</taxon>
        <taxon>Neoteleostei</taxon>
        <taxon>Acanthomorphata</taxon>
        <taxon>Ovalentaria</taxon>
        <taxon>Atherinomorphae</taxon>
        <taxon>Cyprinodontiformes</taxon>
        <taxon>Goodeidae</taxon>
        <taxon>Ilyodon</taxon>
    </lineage>
</organism>
<sequence>MVPVSHLRSPTSQPQPIGLLLQLDSVPYCRSPPPGSGIAAATGTADLTAAAMGSSIYNRCGEHGPLGLCLQHPSESGQSSPGGVTVVSHVGVEVPQQNNGVPGAKRIGRRMKVETSAARAPDA</sequence>
<name>A0ABV0THC7_9TELE</name>
<evidence type="ECO:0000313" key="2">
    <source>
        <dbReference type="Proteomes" id="UP001482620"/>
    </source>
</evidence>
<gene>
    <name evidence="1" type="ORF">ILYODFUR_009672</name>
</gene>